<dbReference type="GO" id="GO:0003677">
    <property type="term" value="F:DNA binding"/>
    <property type="evidence" value="ECO:0007669"/>
    <property type="project" value="UniProtKB-KW"/>
</dbReference>
<proteinExistence type="predicted"/>
<protein>
    <submittedName>
        <fullName evidence="2">Cold-shock DNA-binding domain-containing protein</fullName>
    </submittedName>
</protein>
<dbReference type="SUPFAM" id="SSF52540">
    <property type="entry name" value="P-loop containing nucleoside triphosphate hydrolases"/>
    <property type="match status" value="1"/>
</dbReference>
<evidence type="ECO:0000313" key="3">
    <source>
        <dbReference type="Proteomes" id="UP000007374"/>
    </source>
</evidence>
<dbReference type="RefSeq" id="WP_009450362.1">
    <property type="nucleotide sequence ID" value="NZ_AMSI01000006.1"/>
</dbReference>
<dbReference type="Proteomes" id="UP000007374">
    <property type="component" value="Unassembled WGS sequence"/>
</dbReference>
<dbReference type="InterPro" id="IPR011990">
    <property type="entry name" value="TPR-like_helical_dom_sf"/>
</dbReference>
<gene>
    <name evidence="2" type="ORF">NA8A_10128</name>
</gene>
<dbReference type="SUPFAM" id="SSF50249">
    <property type="entry name" value="Nucleic acid-binding proteins"/>
    <property type="match status" value="1"/>
</dbReference>
<dbReference type="eggNOG" id="COG0457">
    <property type="taxonomic scope" value="Bacteria"/>
</dbReference>
<feature type="domain" description="Novel STAND NTPase 5" evidence="1">
    <location>
        <begin position="335"/>
        <end position="479"/>
    </location>
</feature>
<dbReference type="Pfam" id="PF13289">
    <property type="entry name" value="SIR2_2"/>
    <property type="match status" value="1"/>
</dbReference>
<dbReference type="STRING" id="721133.SAMN05216176_10657"/>
<dbReference type="Pfam" id="PF25199">
    <property type="entry name" value="nSTAND_NTPase5"/>
    <property type="match status" value="1"/>
</dbReference>
<dbReference type="EMBL" id="AMSI01000006">
    <property type="protein sequence ID" value="EKF42411.1"/>
    <property type="molecule type" value="Genomic_DNA"/>
</dbReference>
<dbReference type="Gene3D" id="1.25.40.10">
    <property type="entry name" value="Tetratricopeptide repeat domain"/>
    <property type="match status" value="1"/>
</dbReference>
<accession>K2P4W4</accession>
<sequence length="1057" mass="119694">MAQTKGGILVQTPLELPAALVDAVREGNAILFLGSGASIGAKHPNPQRSAPKGDDLKILLSDKFLGGRLKDRSLAAVAQFCVSEAGLLQLQAYLKELLLDFSPADFHLLIPEFHWHAVATTNYDLIIDRAYQSTEKPLQTLVPFIKNDQLVEREAKKVENPLKFLKLHGCLNHSNDAEAPLIITSDQYVTFAQHRSRLFDMLRGMAHEFPLIFCGYSIDDPNIRTVLFDLFNANERRPQYYVVSPKFEDIEARLWQSNRITPIKATFETFLRELDRQIPANSRRLSSFRQSGAPSIDRFRVLADRTYGEATVQYLATDILHVRAGMPIEQVEPVDYYKGYDRGFAGVLAKLDVRRKVSDTVLVDAVLEEETASRKPVELFVLKGAAGNGKTTALKRTAWDAATDYDALVFYLSDMGALRADRFQEIHELTNRRIFLIVDRPSLRASELSLFLRQMQTRKVQLSVITAERDNEWNTRCEALEEFVVNSYPVRYLTDLEIGELLEKLGTHRALGLLAEMKPDDRVRAFKDRAQRQILVALHEATLGRPFEEIVVDEYARITPEAAKLLYLDICTLNRFGVPVRAGLIARVSGIHFEEFEKELFQPLEKIVYSEYDRYIGDRVYRARHPHVAEIVFSETLSNHEDKLNQILRILGGLNISFSVDKEAFDQMTRGRVVADTFPSVEMGRSLYRVAQQAVGQDDPYILQQEAIFEINHGGGNLPRAEKLLGKAEEIAGHDASIQHSIAVLYRKKALDESNPLLRAEYRRRSLSRLRSGSRRHAYEVNTRLLVLIDELKDMLREEQGASGRDRVLLERMKEVESELSTGQRLFPNDEYILTTEANYRTAISDNPNAKIALEKAFRANPRQEWIAVRLANLYLEGDDVASAKTILQKVITEHPTAKTAHFQLGVLQARSSDVAERRSAIQHFRSGFSNGDNNYDAQLWYGRELFLAGDYAGSDSIFDSLQDAPISPSAKRTPNACLTDPGGAPTVFKGQVVKQEVGYVFIASHQHGRDIFAHEYNSSRDHWEAIQLYDEVNFNIAFTFRGPMAMNVISIQSDSR</sequence>
<reference evidence="2 3" key="1">
    <citation type="journal article" date="2012" name="J. Bacteriol.">
        <title>Genome Sequence of Nitratireductor indicus Type Strain C115.</title>
        <authorList>
            <person name="Lai Q."/>
            <person name="Li G."/>
            <person name="Yu Z."/>
            <person name="Shao Z."/>
        </authorList>
    </citation>
    <scope>NUCLEOTIDE SEQUENCE [LARGE SCALE GENOMIC DNA]</scope>
    <source>
        <strain evidence="2 3">C115</strain>
    </source>
</reference>
<keyword evidence="3" id="KW-1185">Reference proteome</keyword>
<keyword evidence="2" id="KW-0238">DNA-binding</keyword>
<evidence type="ECO:0000313" key="2">
    <source>
        <dbReference type="EMBL" id="EKF42411.1"/>
    </source>
</evidence>
<name>K2P4W4_9HYPH</name>
<dbReference type="eggNOG" id="COG0846">
    <property type="taxonomic scope" value="Bacteria"/>
</dbReference>
<dbReference type="AlphaFoldDB" id="K2P4W4"/>
<dbReference type="SUPFAM" id="SSF48452">
    <property type="entry name" value="TPR-like"/>
    <property type="match status" value="1"/>
</dbReference>
<dbReference type="InterPro" id="IPR012340">
    <property type="entry name" value="NA-bd_OB-fold"/>
</dbReference>
<dbReference type="InterPro" id="IPR027417">
    <property type="entry name" value="P-loop_NTPase"/>
</dbReference>
<dbReference type="OrthoDB" id="7357874at2"/>
<organism evidence="2 3">
    <name type="scientific">Nitratireductor indicus C115</name>
    <dbReference type="NCBI Taxonomy" id="1231190"/>
    <lineage>
        <taxon>Bacteria</taxon>
        <taxon>Pseudomonadati</taxon>
        <taxon>Pseudomonadota</taxon>
        <taxon>Alphaproteobacteria</taxon>
        <taxon>Hyphomicrobiales</taxon>
        <taxon>Phyllobacteriaceae</taxon>
        <taxon>Nitratireductor</taxon>
    </lineage>
</organism>
<evidence type="ECO:0000259" key="1">
    <source>
        <dbReference type="Pfam" id="PF25199"/>
    </source>
</evidence>
<dbReference type="InterPro" id="IPR057574">
    <property type="entry name" value="nSTAND_NTPase5_dom"/>
</dbReference>
<dbReference type="PATRIC" id="fig|1231190.3.peg.2119"/>
<comment type="caution">
    <text evidence="2">The sequence shown here is derived from an EMBL/GenBank/DDBJ whole genome shotgun (WGS) entry which is preliminary data.</text>
</comment>